<organism evidence="3 4">
    <name type="scientific">Hujiaoplasma nucleasis</name>
    <dbReference type="NCBI Taxonomy" id="2725268"/>
    <lineage>
        <taxon>Bacteria</taxon>
        <taxon>Bacillati</taxon>
        <taxon>Mycoplasmatota</taxon>
        <taxon>Mollicutes</taxon>
        <taxon>Candidatus Izemoplasmatales</taxon>
        <taxon>Hujiaoplasmataceae</taxon>
        <taxon>Hujiaoplasma</taxon>
    </lineage>
</organism>
<reference evidence="3 4" key="1">
    <citation type="submission" date="2020-04" db="EMBL/GenBank/DDBJ databases">
        <authorList>
            <person name="Zheng R.K."/>
            <person name="Sun C.M."/>
        </authorList>
    </citation>
    <scope>NUCLEOTIDE SEQUENCE [LARGE SCALE GENOMIC DNA]</scope>
    <source>
        <strain evidence="4">zrk29</strain>
    </source>
</reference>
<dbReference type="PANTHER" id="PTHR33434:SF3">
    <property type="entry name" value="DEGV DOMAIN-CONTAINING PROTEIN YITS"/>
    <property type="match status" value="1"/>
</dbReference>
<dbReference type="NCBIfam" id="TIGR00762">
    <property type="entry name" value="DegV"/>
    <property type="match status" value="1"/>
</dbReference>
<evidence type="ECO:0000313" key="3">
    <source>
        <dbReference type="EMBL" id="QLY40122.1"/>
    </source>
</evidence>
<dbReference type="GO" id="GO:0008289">
    <property type="term" value="F:lipid binding"/>
    <property type="evidence" value="ECO:0007669"/>
    <property type="project" value="UniProtKB-KW"/>
</dbReference>
<dbReference type="Pfam" id="PF02645">
    <property type="entry name" value="DegV"/>
    <property type="match status" value="1"/>
</dbReference>
<dbReference type="Proteomes" id="UP000512167">
    <property type="component" value="Chromosome"/>
</dbReference>
<accession>A0A7L6N3T6</accession>
<dbReference type="SUPFAM" id="SSF82549">
    <property type="entry name" value="DAK1/DegV-like"/>
    <property type="match status" value="1"/>
</dbReference>
<proteinExistence type="predicted"/>
<evidence type="ECO:0000256" key="2">
    <source>
        <dbReference type="ARBA" id="ARBA00023121"/>
    </source>
</evidence>
<sequence length="292" mass="32702">MFRIISDSCVDLPDVLAKELDIQILPLKVTIKGKEYSNFLDHREINPKQFYDLLRNKETATTAQANPQECIEIMEEVLKNGEDVLFIVFSSQLSGTYNSCLIAQKELAEKYPDRKIIILDSLSASMGQGLLVVKAAQLKQSGKSINEVADFVENTKKDICHLFTVSDLGHLKRGGRLSNASFILGKLINIKPLLHVSIDGKLKVYGKARGRFKSLNDLISRLEATYDKDRNDQIYISHGDSLQDALYVRDQIIKKIGLTKEDFLINEIGPVIGAHSGVDTIAIFYVGNERTE</sequence>
<gene>
    <name evidence="3" type="ORF">HF295_04285</name>
</gene>
<dbReference type="KEGG" id="tbk:HF295_04285"/>
<dbReference type="PANTHER" id="PTHR33434">
    <property type="entry name" value="DEGV DOMAIN-CONTAINING PROTEIN DR_1986-RELATED"/>
    <property type="match status" value="1"/>
</dbReference>
<keyword evidence="2" id="KW-0446">Lipid-binding</keyword>
<dbReference type="EMBL" id="CP051151">
    <property type="protein sequence ID" value="QLY40122.1"/>
    <property type="molecule type" value="Genomic_DNA"/>
</dbReference>
<dbReference type="InterPro" id="IPR003797">
    <property type="entry name" value="DegV"/>
</dbReference>
<dbReference type="InterPro" id="IPR043168">
    <property type="entry name" value="DegV_C"/>
</dbReference>
<dbReference type="AlphaFoldDB" id="A0A7L6N3T6"/>
<dbReference type="Gene3D" id="3.40.50.10440">
    <property type="entry name" value="Dihydroxyacetone kinase, domain 1"/>
    <property type="match status" value="1"/>
</dbReference>
<dbReference type="InterPro" id="IPR050270">
    <property type="entry name" value="DegV_domain_contain"/>
</dbReference>
<dbReference type="RefSeq" id="WP_312030944.1">
    <property type="nucleotide sequence ID" value="NZ_CP051151.1"/>
</dbReference>
<name>A0A7L6N3T6_9MOLU</name>
<keyword evidence="4" id="KW-1185">Reference proteome</keyword>
<protein>
    <submittedName>
        <fullName evidence="3">DegV family protein</fullName>
    </submittedName>
</protein>
<comment type="function">
    <text evidence="1">May bind long-chain fatty acids, such as palmitate, and may play a role in lipid transport or fatty acid metabolism.</text>
</comment>
<evidence type="ECO:0000256" key="1">
    <source>
        <dbReference type="ARBA" id="ARBA00003238"/>
    </source>
</evidence>
<dbReference type="Gene3D" id="3.30.1180.10">
    <property type="match status" value="1"/>
</dbReference>
<dbReference type="Gene3D" id="2.20.28.50">
    <property type="entry name" value="degv family protein"/>
    <property type="match status" value="1"/>
</dbReference>
<evidence type="ECO:0000313" key="4">
    <source>
        <dbReference type="Proteomes" id="UP000512167"/>
    </source>
</evidence>
<dbReference type="PROSITE" id="PS51482">
    <property type="entry name" value="DEGV"/>
    <property type="match status" value="1"/>
</dbReference>